<reference evidence="1" key="1">
    <citation type="submission" date="2006-10" db="EMBL/GenBank/DDBJ databases">
        <authorList>
            <person name="Amadeo P."/>
            <person name="Zhao Q."/>
            <person name="Wortman J."/>
            <person name="Fraser-Liggett C."/>
            <person name="Carlton J."/>
        </authorList>
    </citation>
    <scope>NUCLEOTIDE SEQUENCE</scope>
    <source>
        <strain evidence="1">G3</strain>
    </source>
</reference>
<gene>
    <name evidence="1" type="ORF">TVAG_138540</name>
</gene>
<dbReference type="EMBL" id="DS113440">
    <property type="protein sequence ID" value="EAY05785.1"/>
    <property type="molecule type" value="Genomic_DNA"/>
</dbReference>
<sequence length="359" mass="41775">MLFFISEYLTNKCSYKSNGVIGQLKYLWQEKYFEDQVIQKGNLTKYEYSAYSTYDLHWVSGSFCPKTSGKYKIESRGKPCLYARFNDEQEFKQEGDFCLVGDQYYTITDRYLYANRCYPLLIGTYRKCVAEGLYSNLNDQRLDNNVATLIDCETQDCLPGYYTDTCELQNDADCNGNGEPDYGRTSDGIGCTCKRFDSNIFCEDTSKFHFPEGHRGVQFTSYYNTSRVDALHIYPNFEDLHFSESYSTIELNTILYVPQNTYLEFRLSSSLGAQLYINNELVGGELSDKYECREDDIEVLTTEKKMYNKGNYNIRIVMNSGCAIRDQFVGLEWKFYRWYKNNPPGFEDIPSRYLGTPSN</sequence>
<protein>
    <recommendedName>
        <fullName evidence="3">PA14 domain-containing protein</fullName>
    </recommendedName>
</protein>
<organism evidence="1 2">
    <name type="scientific">Trichomonas vaginalis (strain ATCC PRA-98 / G3)</name>
    <dbReference type="NCBI Taxonomy" id="412133"/>
    <lineage>
        <taxon>Eukaryota</taxon>
        <taxon>Metamonada</taxon>
        <taxon>Parabasalia</taxon>
        <taxon>Trichomonadida</taxon>
        <taxon>Trichomonadidae</taxon>
        <taxon>Trichomonas</taxon>
    </lineage>
</organism>
<keyword evidence="2" id="KW-1185">Reference proteome</keyword>
<dbReference type="Proteomes" id="UP000001542">
    <property type="component" value="Unassembled WGS sequence"/>
</dbReference>
<dbReference type="InParanoid" id="A2ENK7"/>
<dbReference type="VEuPathDB" id="TrichDB:TVAG_138540"/>
<dbReference type="OrthoDB" id="5814741at2759"/>
<reference evidence="1" key="2">
    <citation type="journal article" date="2007" name="Science">
        <title>Draft genome sequence of the sexually transmitted pathogen Trichomonas vaginalis.</title>
        <authorList>
            <person name="Carlton J.M."/>
            <person name="Hirt R.P."/>
            <person name="Silva J.C."/>
            <person name="Delcher A.L."/>
            <person name="Schatz M."/>
            <person name="Zhao Q."/>
            <person name="Wortman J.R."/>
            <person name="Bidwell S.L."/>
            <person name="Alsmark U.C.M."/>
            <person name="Besteiro S."/>
            <person name="Sicheritz-Ponten T."/>
            <person name="Noel C.J."/>
            <person name="Dacks J.B."/>
            <person name="Foster P.G."/>
            <person name="Simillion C."/>
            <person name="Van de Peer Y."/>
            <person name="Miranda-Saavedra D."/>
            <person name="Barton G.J."/>
            <person name="Westrop G.D."/>
            <person name="Mueller S."/>
            <person name="Dessi D."/>
            <person name="Fiori P.L."/>
            <person name="Ren Q."/>
            <person name="Paulsen I."/>
            <person name="Zhang H."/>
            <person name="Bastida-Corcuera F.D."/>
            <person name="Simoes-Barbosa A."/>
            <person name="Brown M.T."/>
            <person name="Hayes R.D."/>
            <person name="Mukherjee M."/>
            <person name="Okumura C.Y."/>
            <person name="Schneider R."/>
            <person name="Smith A.J."/>
            <person name="Vanacova S."/>
            <person name="Villalvazo M."/>
            <person name="Haas B.J."/>
            <person name="Pertea M."/>
            <person name="Feldblyum T.V."/>
            <person name="Utterback T.R."/>
            <person name="Shu C.L."/>
            <person name="Osoegawa K."/>
            <person name="de Jong P.J."/>
            <person name="Hrdy I."/>
            <person name="Horvathova L."/>
            <person name="Zubacova Z."/>
            <person name="Dolezal P."/>
            <person name="Malik S.B."/>
            <person name="Logsdon J.M. Jr."/>
            <person name="Henze K."/>
            <person name="Gupta A."/>
            <person name="Wang C.C."/>
            <person name="Dunne R.L."/>
            <person name="Upcroft J.A."/>
            <person name="Upcroft P."/>
            <person name="White O."/>
            <person name="Salzberg S.L."/>
            <person name="Tang P."/>
            <person name="Chiu C.-H."/>
            <person name="Lee Y.-S."/>
            <person name="Embley T.M."/>
            <person name="Coombs G.H."/>
            <person name="Mottram J.C."/>
            <person name="Tachezy J."/>
            <person name="Fraser-Liggett C.M."/>
            <person name="Johnson P.J."/>
        </authorList>
    </citation>
    <scope>NUCLEOTIDE SEQUENCE [LARGE SCALE GENOMIC DNA]</scope>
    <source>
        <strain evidence="1">G3</strain>
    </source>
</reference>
<evidence type="ECO:0008006" key="3">
    <source>
        <dbReference type="Google" id="ProtNLM"/>
    </source>
</evidence>
<dbReference type="KEGG" id="tva:4763655"/>
<dbReference type="RefSeq" id="XP_001318008.1">
    <property type="nucleotide sequence ID" value="XM_001317973.1"/>
</dbReference>
<evidence type="ECO:0000313" key="1">
    <source>
        <dbReference type="EMBL" id="EAY05785.1"/>
    </source>
</evidence>
<accession>A2ENK7</accession>
<name>A2ENK7_TRIV3</name>
<evidence type="ECO:0000313" key="2">
    <source>
        <dbReference type="Proteomes" id="UP000001542"/>
    </source>
</evidence>
<dbReference type="VEuPathDB" id="TrichDB:TVAGG3_0732940"/>
<dbReference type="AlphaFoldDB" id="A2ENK7"/>
<proteinExistence type="predicted"/>